<evidence type="ECO:0000313" key="11">
    <source>
        <dbReference type="EMBL" id="KAK1749246.1"/>
    </source>
</evidence>
<dbReference type="PRINTS" id="PR00081">
    <property type="entry name" value="GDHRDH"/>
</dbReference>
<evidence type="ECO:0000256" key="4">
    <source>
        <dbReference type="ARBA" id="ARBA00022824"/>
    </source>
</evidence>
<dbReference type="Gene3D" id="3.40.50.720">
    <property type="entry name" value="NAD(P)-binding Rossmann-like Domain"/>
    <property type="match status" value="1"/>
</dbReference>
<dbReference type="AlphaFoldDB" id="A0AAD9DIL8"/>
<protein>
    <recommendedName>
        <fullName evidence="9">3-dehydrosphinganine reductase</fullName>
        <ecNumber evidence="9">1.1.1.102</ecNumber>
    </recommendedName>
</protein>
<organism evidence="11 12">
    <name type="scientific">Skeletonema marinoi</name>
    <dbReference type="NCBI Taxonomy" id="267567"/>
    <lineage>
        <taxon>Eukaryota</taxon>
        <taxon>Sar</taxon>
        <taxon>Stramenopiles</taxon>
        <taxon>Ochrophyta</taxon>
        <taxon>Bacillariophyta</taxon>
        <taxon>Coscinodiscophyceae</taxon>
        <taxon>Thalassiosirophycidae</taxon>
        <taxon>Thalassiosirales</taxon>
        <taxon>Skeletonemataceae</taxon>
        <taxon>Skeletonema</taxon>
        <taxon>Skeletonema marinoi-dohrnii complex</taxon>
    </lineage>
</organism>
<keyword evidence="7 11" id="KW-0560">Oxidoreductase</keyword>
<evidence type="ECO:0000256" key="8">
    <source>
        <dbReference type="ARBA" id="ARBA00023098"/>
    </source>
</evidence>
<evidence type="ECO:0000313" key="12">
    <source>
        <dbReference type="Proteomes" id="UP001224775"/>
    </source>
</evidence>
<proteinExistence type="predicted"/>
<evidence type="ECO:0000256" key="10">
    <source>
        <dbReference type="SAM" id="Phobius"/>
    </source>
</evidence>
<keyword evidence="12" id="KW-1185">Reference proteome</keyword>
<evidence type="ECO:0000256" key="6">
    <source>
        <dbReference type="ARBA" id="ARBA00022919"/>
    </source>
</evidence>
<comment type="pathway">
    <text evidence="2">Lipid metabolism; sphingolipid metabolism.</text>
</comment>
<keyword evidence="10" id="KW-0812">Transmembrane</keyword>
<dbReference type="CDD" id="cd08939">
    <property type="entry name" value="KDSR-like_SDR_c"/>
    <property type="match status" value="1"/>
</dbReference>
<comment type="subcellular location">
    <subcellularLocation>
        <location evidence="1">Endoplasmic reticulum</location>
    </subcellularLocation>
</comment>
<dbReference type="GO" id="GO:0030148">
    <property type="term" value="P:sphingolipid biosynthetic process"/>
    <property type="evidence" value="ECO:0007669"/>
    <property type="project" value="InterPro"/>
</dbReference>
<dbReference type="GO" id="GO:0006666">
    <property type="term" value="P:3-keto-sphinganine metabolic process"/>
    <property type="evidence" value="ECO:0007669"/>
    <property type="project" value="InterPro"/>
</dbReference>
<dbReference type="GO" id="GO:0047560">
    <property type="term" value="F:3-dehydrosphinganine reductase activity"/>
    <property type="evidence" value="ECO:0007669"/>
    <property type="project" value="UniProtKB-EC"/>
</dbReference>
<evidence type="ECO:0000256" key="9">
    <source>
        <dbReference type="ARBA" id="ARBA00026112"/>
    </source>
</evidence>
<dbReference type="PANTHER" id="PTHR43550:SF3">
    <property type="entry name" value="3-KETODIHYDROSPHINGOSINE REDUCTASE"/>
    <property type="match status" value="1"/>
</dbReference>
<evidence type="ECO:0000256" key="7">
    <source>
        <dbReference type="ARBA" id="ARBA00023002"/>
    </source>
</evidence>
<evidence type="ECO:0000256" key="2">
    <source>
        <dbReference type="ARBA" id="ARBA00004760"/>
    </source>
</evidence>
<reference evidence="11" key="1">
    <citation type="submission" date="2023-06" db="EMBL/GenBank/DDBJ databases">
        <title>Survivors Of The Sea: Transcriptome response of Skeletonema marinoi to long-term dormancy.</title>
        <authorList>
            <person name="Pinder M.I.M."/>
            <person name="Kourtchenko O."/>
            <person name="Robertson E.K."/>
            <person name="Larsson T."/>
            <person name="Maumus F."/>
            <person name="Osuna-Cruz C.M."/>
            <person name="Vancaester E."/>
            <person name="Stenow R."/>
            <person name="Vandepoele K."/>
            <person name="Ploug H."/>
            <person name="Bruchert V."/>
            <person name="Godhe A."/>
            <person name="Topel M."/>
        </authorList>
    </citation>
    <scope>NUCLEOTIDE SEQUENCE</scope>
    <source>
        <strain evidence="11">R05AC</strain>
    </source>
</reference>
<dbReference type="FunFam" id="3.40.50.720:FF:000468">
    <property type="entry name" value="Short-chain dehydrogenase, putative"/>
    <property type="match status" value="1"/>
</dbReference>
<dbReference type="GO" id="GO:0005789">
    <property type="term" value="C:endoplasmic reticulum membrane"/>
    <property type="evidence" value="ECO:0007669"/>
    <property type="project" value="TreeGrafter"/>
</dbReference>
<accession>A0AAD9DIL8</accession>
<dbReference type="Pfam" id="PF00106">
    <property type="entry name" value="adh_short"/>
    <property type="match status" value="1"/>
</dbReference>
<comment type="pathway">
    <text evidence="3">Sphingolipid metabolism.</text>
</comment>
<evidence type="ECO:0000256" key="1">
    <source>
        <dbReference type="ARBA" id="ARBA00004240"/>
    </source>
</evidence>
<dbReference type="InterPro" id="IPR036291">
    <property type="entry name" value="NAD(P)-bd_dom_sf"/>
</dbReference>
<keyword evidence="8" id="KW-0443">Lipid metabolism</keyword>
<keyword evidence="6" id="KW-0746">Sphingolipid metabolism</keyword>
<evidence type="ECO:0000256" key="3">
    <source>
        <dbReference type="ARBA" id="ARBA00004991"/>
    </source>
</evidence>
<keyword evidence="4" id="KW-0256">Endoplasmic reticulum</keyword>
<dbReference type="InterPro" id="IPR045022">
    <property type="entry name" value="KDSR-like"/>
</dbReference>
<keyword evidence="10" id="KW-1133">Transmembrane helix</keyword>
<dbReference type="PANTHER" id="PTHR43550">
    <property type="entry name" value="3-KETODIHYDROSPHINGOSINE REDUCTASE"/>
    <property type="match status" value="1"/>
</dbReference>
<keyword evidence="5" id="KW-0521">NADP</keyword>
<gene>
    <name evidence="11" type="ORF">QTG54_001185</name>
</gene>
<dbReference type="Proteomes" id="UP001224775">
    <property type="component" value="Unassembled WGS sequence"/>
</dbReference>
<comment type="caution">
    <text evidence="11">The sequence shown here is derived from an EMBL/GenBank/DDBJ whole genome shotgun (WGS) entry which is preliminary data.</text>
</comment>
<dbReference type="EC" id="1.1.1.102" evidence="9"/>
<sequence>MAFPHTLRLVLAGILSLPALLLLLVVAPVILVLSIPSLAILTRRKRNLFPSFTATPSSDADNSSSISRSYPLLQHAVVTGGSSGIGLSIALELAKRGCENITLLARKEGQLAEAKKQVEEAVFESMLKGKGMKATTVRTISIDITDDMALNKVAEDLCGEVGPPSLLFNCAGVSVPLDFEDLSPSNFRSQVKLNYLGSTYIVKAFLPFMEQQNHLGGNIVLTSSMSGQAGTYGYSAYSPTKFAIRGFAECLSMELAAHKSNVNIMLAYPPDTNTPGYEIENQNKPEACRLISESGGIWEPDVVGRKIVKEALKSNPTFDIYFGIDGWMLSMLTSGMNPVTSVFDAVCQVALMGLLRFISLFYLMDFGRVTQNCSDQLIKEKDASKED</sequence>
<dbReference type="InterPro" id="IPR002347">
    <property type="entry name" value="SDR_fam"/>
</dbReference>
<keyword evidence="10" id="KW-0472">Membrane</keyword>
<name>A0AAD9DIL8_9STRA</name>
<evidence type="ECO:0000256" key="5">
    <source>
        <dbReference type="ARBA" id="ARBA00022857"/>
    </source>
</evidence>
<dbReference type="SUPFAM" id="SSF51735">
    <property type="entry name" value="NAD(P)-binding Rossmann-fold domains"/>
    <property type="match status" value="1"/>
</dbReference>
<feature type="transmembrane region" description="Helical" evidence="10">
    <location>
        <begin position="20"/>
        <end position="41"/>
    </location>
</feature>
<dbReference type="EMBL" id="JATAAI010000001">
    <property type="protein sequence ID" value="KAK1749246.1"/>
    <property type="molecule type" value="Genomic_DNA"/>
</dbReference>